<accession>A0A2S7U3M0</accession>
<protein>
    <submittedName>
        <fullName evidence="1">Uncharacterized protein</fullName>
    </submittedName>
</protein>
<comment type="caution">
    <text evidence="1">The sequence shown here is derived from an EMBL/GenBank/DDBJ whole genome shotgun (WGS) entry which is preliminary data.</text>
</comment>
<dbReference type="RefSeq" id="WP_105043599.1">
    <property type="nucleotide sequence ID" value="NZ_MQWA01000001.1"/>
</dbReference>
<dbReference type="Proteomes" id="UP000239907">
    <property type="component" value="Unassembled WGS sequence"/>
</dbReference>
<dbReference type="OrthoDB" id="9865757at2"/>
<gene>
    <name evidence="1" type="ORF">BSZ32_11795</name>
</gene>
<evidence type="ECO:0000313" key="1">
    <source>
        <dbReference type="EMBL" id="PQJ29107.1"/>
    </source>
</evidence>
<organism evidence="1 2">
    <name type="scientific">Rubritalea profundi</name>
    <dbReference type="NCBI Taxonomy" id="1658618"/>
    <lineage>
        <taxon>Bacteria</taxon>
        <taxon>Pseudomonadati</taxon>
        <taxon>Verrucomicrobiota</taxon>
        <taxon>Verrucomicrobiia</taxon>
        <taxon>Verrucomicrobiales</taxon>
        <taxon>Rubritaleaceae</taxon>
        <taxon>Rubritalea</taxon>
    </lineage>
</organism>
<name>A0A2S7U3M0_9BACT</name>
<sequence>MDSINPWLDVDELNRLAKALMAPADAQQTKKVEASKSEGLIRSSASKVLAKASEMAKRTGVITPVVRKAALPELGDWLNAHARCQGLCVVNLDGDVLQAAMPNEEWTKLTVLAATTRHRLEEGKSSSLRLKVASESFLQFISVMTARGPLLVGLLTQNLLKDSQLIEFSSLVEGISAPDQVEK</sequence>
<reference evidence="1 2" key="1">
    <citation type="submission" date="2016-12" db="EMBL/GenBank/DDBJ databases">
        <title>Study of bacterial adaptation to deep sea.</title>
        <authorList>
            <person name="Song J."/>
            <person name="Yoshizawa S."/>
            <person name="Kogure K."/>
        </authorList>
    </citation>
    <scope>NUCLEOTIDE SEQUENCE [LARGE SCALE GENOMIC DNA]</scope>
    <source>
        <strain evidence="1 2">SAORIC-165</strain>
    </source>
</reference>
<keyword evidence="2" id="KW-1185">Reference proteome</keyword>
<dbReference type="AlphaFoldDB" id="A0A2S7U3M0"/>
<dbReference type="EMBL" id="MQWA01000001">
    <property type="protein sequence ID" value="PQJ29107.1"/>
    <property type="molecule type" value="Genomic_DNA"/>
</dbReference>
<proteinExistence type="predicted"/>
<evidence type="ECO:0000313" key="2">
    <source>
        <dbReference type="Proteomes" id="UP000239907"/>
    </source>
</evidence>